<name>A0A369T6X3_9PROT</name>
<dbReference type="PANTHER" id="PTHR35011:SF10">
    <property type="entry name" value="TRAP TRANSPORTER SMALL PERMEASE PROTEIN"/>
    <property type="match status" value="1"/>
</dbReference>
<feature type="transmembrane region" description="Helical" evidence="9">
    <location>
        <begin position="88"/>
        <end position="112"/>
    </location>
</feature>
<keyword evidence="12" id="KW-1185">Reference proteome</keyword>
<feature type="transmembrane region" description="Helical" evidence="9">
    <location>
        <begin position="14"/>
        <end position="38"/>
    </location>
</feature>
<keyword evidence="5 9" id="KW-0812">Transmembrane</keyword>
<dbReference type="PANTHER" id="PTHR35011">
    <property type="entry name" value="2,3-DIKETO-L-GULONATE TRAP TRANSPORTER SMALL PERMEASE PROTEIN YIAM"/>
    <property type="match status" value="1"/>
</dbReference>
<dbReference type="InterPro" id="IPR007387">
    <property type="entry name" value="TRAP_DctQ"/>
</dbReference>
<keyword evidence="4 9" id="KW-0997">Cell inner membrane</keyword>
<comment type="subunit">
    <text evidence="9">The complex comprises the extracytoplasmic solute receptor protein and the two transmembrane proteins.</text>
</comment>
<comment type="similarity">
    <text evidence="8 9">Belongs to the TRAP transporter small permease family.</text>
</comment>
<comment type="caution">
    <text evidence="11">The sequence shown here is derived from an EMBL/GenBank/DDBJ whole genome shotgun (WGS) entry which is preliminary data.</text>
</comment>
<keyword evidence="3" id="KW-1003">Cell membrane</keyword>
<keyword evidence="2 9" id="KW-0813">Transport</keyword>
<gene>
    <name evidence="11" type="ORF">DRB17_16915</name>
</gene>
<dbReference type="GO" id="GO:0015740">
    <property type="term" value="P:C4-dicarboxylate transport"/>
    <property type="evidence" value="ECO:0007669"/>
    <property type="project" value="TreeGrafter"/>
</dbReference>
<evidence type="ECO:0000256" key="5">
    <source>
        <dbReference type="ARBA" id="ARBA00022692"/>
    </source>
</evidence>
<comment type="function">
    <text evidence="9">Part of the tripartite ATP-independent periplasmic (TRAP) transport system.</text>
</comment>
<keyword evidence="6 9" id="KW-1133">Transmembrane helix</keyword>
<evidence type="ECO:0000256" key="3">
    <source>
        <dbReference type="ARBA" id="ARBA00022475"/>
    </source>
</evidence>
<dbReference type="GO" id="GO:0022857">
    <property type="term" value="F:transmembrane transporter activity"/>
    <property type="evidence" value="ECO:0007669"/>
    <property type="project" value="UniProtKB-UniRule"/>
</dbReference>
<protein>
    <recommendedName>
        <fullName evidence="9">TRAP transporter small permease protein</fullName>
    </recommendedName>
</protein>
<evidence type="ECO:0000256" key="6">
    <source>
        <dbReference type="ARBA" id="ARBA00022989"/>
    </source>
</evidence>
<dbReference type="EMBL" id="QPMH01000022">
    <property type="protein sequence ID" value="RDD60632.1"/>
    <property type="molecule type" value="Genomic_DNA"/>
</dbReference>
<feature type="transmembrane region" description="Helical" evidence="9">
    <location>
        <begin position="50"/>
        <end position="68"/>
    </location>
</feature>
<evidence type="ECO:0000256" key="8">
    <source>
        <dbReference type="ARBA" id="ARBA00038436"/>
    </source>
</evidence>
<evidence type="ECO:0000256" key="9">
    <source>
        <dbReference type="RuleBase" id="RU369079"/>
    </source>
</evidence>
<dbReference type="AlphaFoldDB" id="A0A369T6X3"/>
<evidence type="ECO:0000313" key="11">
    <source>
        <dbReference type="EMBL" id="RDD60632.1"/>
    </source>
</evidence>
<feature type="domain" description="Tripartite ATP-independent periplasmic transporters DctQ component" evidence="10">
    <location>
        <begin position="27"/>
        <end position="156"/>
    </location>
</feature>
<keyword evidence="7 9" id="KW-0472">Membrane</keyword>
<sequence length="183" mass="20327">MDAFVTFVWRISRVCGVISAALLLAAVLAVCHLVFVRYVLNQSAIWQHEFVTFSVIAATFIGSPYVLLKRGHVNVDLLPHYLGERGRFFLALFASGASLAFCAFIAVYGFTFWHEAWVNDWRAETVWAPPLWVPYASVPIGMGLMSLQYVADIVAIVLGRDMPFGAHDPSELAEERSETGGWA</sequence>
<proteinExistence type="inferred from homology"/>
<comment type="subcellular location">
    <subcellularLocation>
        <location evidence="1 9">Cell inner membrane</location>
        <topology evidence="1 9">Multi-pass membrane protein</topology>
    </subcellularLocation>
</comment>
<organism evidence="11 12">
    <name type="scientific">Ferruginivarius sediminum</name>
    <dbReference type="NCBI Taxonomy" id="2661937"/>
    <lineage>
        <taxon>Bacteria</taxon>
        <taxon>Pseudomonadati</taxon>
        <taxon>Pseudomonadota</taxon>
        <taxon>Alphaproteobacteria</taxon>
        <taxon>Rhodospirillales</taxon>
        <taxon>Rhodospirillaceae</taxon>
        <taxon>Ferruginivarius</taxon>
    </lineage>
</organism>
<reference evidence="11 12" key="1">
    <citation type="submission" date="2018-07" db="EMBL/GenBank/DDBJ databases">
        <title>Venubactetium sediminum gen. nov., sp. nov., isolated from a marine solar saltern.</title>
        <authorList>
            <person name="Wang S."/>
        </authorList>
    </citation>
    <scope>NUCLEOTIDE SEQUENCE [LARGE SCALE GENOMIC DNA]</scope>
    <source>
        <strain evidence="11 12">WD2A32</strain>
    </source>
</reference>
<dbReference type="Proteomes" id="UP000253941">
    <property type="component" value="Unassembled WGS sequence"/>
</dbReference>
<dbReference type="Pfam" id="PF04290">
    <property type="entry name" value="DctQ"/>
    <property type="match status" value="1"/>
</dbReference>
<dbReference type="RefSeq" id="WP_114583409.1">
    <property type="nucleotide sequence ID" value="NZ_QPMH01000022.1"/>
</dbReference>
<evidence type="ECO:0000256" key="4">
    <source>
        <dbReference type="ARBA" id="ARBA00022519"/>
    </source>
</evidence>
<evidence type="ECO:0000256" key="1">
    <source>
        <dbReference type="ARBA" id="ARBA00004429"/>
    </source>
</evidence>
<evidence type="ECO:0000256" key="2">
    <source>
        <dbReference type="ARBA" id="ARBA00022448"/>
    </source>
</evidence>
<evidence type="ECO:0000259" key="10">
    <source>
        <dbReference type="Pfam" id="PF04290"/>
    </source>
</evidence>
<evidence type="ECO:0000256" key="7">
    <source>
        <dbReference type="ARBA" id="ARBA00023136"/>
    </source>
</evidence>
<accession>A0A369T6X3</accession>
<dbReference type="InterPro" id="IPR055348">
    <property type="entry name" value="DctQ"/>
</dbReference>
<feature type="transmembrane region" description="Helical" evidence="9">
    <location>
        <begin position="132"/>
        <end position="158"/>
    </location>
</feature>
<dbReference type="GO" id="GO:0005886">
    <property type="term" value="C:plasma membrane"/>
    <property type="evidence" value="ECO:0007669"/>
    <property type="project" value="UniProtKB-SubCell"/>
</dbReference>
<evidence type="ECO:0000313" key="12">
    <source>
        <dbReference type="Proteomes" id="UP000253941"/>
    </source>
</evidence>